<dbReference type="OrthoDB" id="9918822at2"/>
<dbReference type="EMBL" id="JABSXK010000001">
    <property type="protein sequence ID" value="NRV08152.1"/>
    <property type="molecule type" value="Genomic_DNA"/>
</dbReference>
<dbReference type="KEGG" id="cbei:LF65_00978"/>
<evidence type="ECO:0000313" key="3">
    <source>
        <dbReference type="EMBL" id="NRV08152.1"/>
    </source>
</evidence>
<protein>
    <recommendedName>
        <fullName evidence="5">Auto-transporter adhesin head GIN domain-containing protein</fullName>
    </recommendedName>
</protein>
<organism evidence="2 4">
    <name type="scientific">Clostridium beijerinckii</name>
    <name type="common">Clostridium MP</name>
    <dbReference type="NCBI Taxonomy" id="1520"/>
    <lineage>
        <taxon>Bacteria</taxon>
        <taxon>Bacillati</taxon>
        <taxon>Bacillota</taxon>
        <taxon>Clostridia</taxon>
        <taxon>Eubacteriales</taxon>
        <taxon>Clostridiaceae</taxon>
        <taxon>Clostridium</taxon>
    </lineage>
</organism>
<feature type="chain" id="PRO_5013445831" description="Auto-transporter adhesin head GIN domain-containing protein" evidence="1">
    <location>
        <begin position="26"/>
        <end position="107"/>
    </location>
</feature>
<reference evidence="3" key="3">
    <citation type="submission" date="2020-05" db="EMBL/GenBank/DDBJ databases">
        <title>Genomic insights into acetone-butanol-ethanol (ABE) fermentation by sequencing solventogenic clostridia strains.</title>
        <authorList>
            <person name="Brown S."/>
        </authorList>
    </citation>
    <scope>NUCLEOTIDE SEQUENCE</scope>
    <source>
        <strain evidence="3">DJ126</strain>
    </source>
</reference>
<reference evidence="2" key="2">
    <citation type="submission" date="2016-02" db="EMBL/GenBank/DDBJ databases">
        <title>Genome sequence of Clostridium beijerinckii strain 59B.</title>
        <authorList>
            <person name="Little G.T."/>
            <person name="Minton N.P."/>
        </authorList>
    </citation>
    <scope>NUCLEOTIDE SEQUENCE</scope>
    <source>
        <strain evidence="2">NCIMB 14988</strain>
    </source>
</reference>
<feature type="signal peptide" evidence="1">
    <location>
        <begin position="1"/>
        <end position="25"/>
    </location>
</feature>
<dbReference type="EMBL" id="CP010086">
    <property type="protein sequence ID" value="AJG97599.1"/>
    <property type="molecule type" value="Genomic_DNA"/>
</dbReference>
<gene>
    <name evidence="3" type="ORF">DFH45_001115</name>
    <name evidence="2" type="ORF">LF65_00978</name>
</gene>
<evidence type="ECO:0000313" key="2">
    <source>
        <dbReference type="EMBL" id="AJG97599.1"/>
    </source>
</evidence>
<proteinExistence type="predicted"/>
<dbReference type="Proteomes" id="UP000821656">
    <property type="component" value="Unassembled WGS sequence"/>
</dbReference>
<accession>A0A0B5Q5X3</accession>
<name>A0A0B5Q5X3_CLOBE</name>
<evidence type="ECO:0000313" key="4">
    <source>
        <dbReference type="Proteomes" id="UP000031866"/>
    </source>
</evidence>
<dbReference type="Proteomes" id="UP000031866">
    <property type="component" value="Chromosome"/>
</dbReference>
<sequence length="107" mass="12116">MKKIFTILSALLLLSFSMNNLTVNARTLNIQLSEGIYNIRDLKLMENTTYNIQNTSAGINLMIRMDGQQEVMESHRLLENSPKYNIGPLKYVDRIVILGPGTVTITE</sequence>
<reference evidence="4" key="1">
    <citation type="submission" date="2014-12" db="EMBL/GenBank/DDBJ databases">
        <title>Genome sequence of Clostridium beijerinckii strain 59B.</title>
        <authorList>
            <person name="Little G.T."/>
            <person name="Minton N.P."/>
        </authorList>
    </citation>
    <scope>NUCLEOTIDE SEQUENCE [LARGE SCALE GENOMIC DNA]</scope>
    <source>
        <strain evidence="4">59B</strain>
    </source>
</reference>
<evidence type="ECO:0008006" key="5">
    <source>
        <dbReference type="Google" id="ProtNLM"/>
    </source>
</evidence>
<evidence type="ECO:0000256" key="1">
    <source>
        <dbReference type="SAM" id="SignalP"/>
    </source>
</evidence>
<keyword evidence="1" id="KW-0732">Signal</keyword>
<dbReference type="RefSeq" id="WP_041894486.1">
    <property type="nucleotide sequence ID" value="NZ_CP010086.2"/>
</dbReference>
<dbReference type="AlphaFoldDB" id="A0A0B5Q5X3"/>